<name>A0ABY7EW14_MYAAR</name>
<keyword evidence="2" id="KW-1185">Reference proteome</keyword>
<sequence>MCILVESGFFDTLFHTSEFLEQQQKSLKFVKEDQRLLMRLLCFFIM</sequence>
<reference evidence="1" key="1">
    <citation type="submission" date="2022-11" db="EMBL/GenBank/DDBJ databases">
        <title>Centuries of genome instability and evolution in soft-shell clam transmissible cancer (bioRxiv).</title>
        <authorList>
            <person name="Hart S.F.M."/>
            <person name="Yonemitsu M.A."/>
            <person name="Giersch R.M."/>
            <person name="Beal B.F."/>
            <person name="Arriagada G."/>
            <person name="Davis B.W."/>
            <person name="Ostrander E.A."/>
            <person name="Goff S.P."/>
            <person name="Metzger M.J."/>
        </authorList>
    </citation>
    <scope>NUCLEOTIDE SEQUENCE</scope>
    <source>
        <strain evidence="1">MELC-2E11</strain>
        <tissue evidence="1">Siphon/mantle</tissue>
    </source>
</reference>
<dbReference type="EMBL" id="CP111019">
    <property type="protein sequence ID" value="WAR12604.1"/>
    <property type="molecule type" value="Genomic_DNA"/>
</dbReference>
<dbReference type="Proteomes" id="UP001164746">
    <property type="component" value="Chromosome 8"/>
</dbReference>
<protein>
    <submittedName>
        <fullName evidence="1">Uncharacterized protein</fullName>
    </submittedName>
</protein>
<proteinExistence type="predicted"/>
<evidence type="ECO:0000313" key="1">
    <source>
        <dbReference type="EMBL" id="WAR12604.1"/>
    </source>
</evidence>
<organism evidence="1 2">
    <name type="scientific">Mya arenaria</name>
    <name type="common">Soft-shell clam</name>
    <dbReference type="NCBI Taxonomy" id="6604"/>
    <lineage>
        <taxon>Eukaryota</taxon>
        <taxon>Metazoa</taxon>
        <taxon>Spiralia</taxon>
        <taxon>Lophotrochozoa</taxon>
        <taxon>Mollusca</taxon>
        <taxon>Bivalvia</taxon>
        <taxon>Autobranchia</taxon>
        <taxon>Heteroconchia</taxon>
        <taxon>Euheterodonta</taxon>
        <taxon>Imparidentia</taxon>
        <taxon>Neoheterodontei</taxon>
        <taxon>Myida</taxon>
        <taxon>Myoidea</taxon>
        <taxon>Myidae</taxon>
        <taxon>Mya</taxon>
    </lineage>
</organism>
<gene>
    <name evidence="1" type="ORF">MAR_026784</name>
</gene>
<accession>A0ABY7EW14</accession>
<evidence type="ECO:0000313" key="2">
    <source>
        <dbReference type="Proteomes" id="UP001164746"/>
    </source>
</evidence>